<sequence>MAAGEAEDSRSAADEVEVARVKGSAPDSWRPAVRPAAAIAASRKKIQSIAEWPSATLLNSSPEWSKMTPAGMS</sequence>
<reference evidence="2 3" key="1">
    <citation type="journal article" date="2009" name="Stand. Genomic Sci.">
        <title>Complete genome sequence of Catenulispora acidiphila type strain (ID 139908).</title>
        <authorList>
            <person name="Copeland A."/>
            <person name="Lapidus A."/>
            <person name="Glavina Del Rio T."/>
            <person name="Nolan M."/>
            <person name="Lucas S."/>
            <person name="Chen F."/>
            <person name="Tice H."/>
            <person name="Cheng J.F."/>
            <person name="Bruce D."/>
            <person name="Goodwin L."/>
            <person name="Pitluck S."/>
            <person name="Mikhailova N."/>
            <person name="Pati A."/>
            <person name="Ivanova N."/>
            <person name="Mavromatis K."/>
            <person name="Chen A."/>
            <person name="Palaniappan K."/>
            <person name="Chain P."/>
            <person name="Land M."/>
            <person name="Hauser L."/>
            <person name="Chang Y.J."/>
            <person name="Jeffries C.D."/>
            <person name="Chertkov O."/>
            <person name="Brettin T."/>
            <person name="Detter J.C."/>
            <person name="Han C."/>
            <person name="Ali Z."/>
            <person name="Tindall B.J."/>
            <person name="Goker M."/>
            <person name="Bristow J."/>
            <person name="Eisen J.A."/>
            <person name="Markowitz V."/>
            <person name="Hugenholtz P."/>
            <person name="Kyrpides N.C."/>
            <person name="Klenk H.P."/>
        </authorList>
    </citation>
    <scope>NUCLEOTIDE SEQUENCE [LARGE SCALE GENOMIC DNA]</scope>
    <source>
        <strain evidence="3">DSM 44928 / JCM 14897 / NBRC 102108 / NRRL B-24433 / ID139908</strain>
    </source>
</reference>
<feature type="compositionally biased region" description="Basic and acidic residues" evidence="1">
    <location>
        <begin position="7"/>
        <end position="20"/>
    </location>
</feature>
<dbReference type="Proteomes" id="UP000000851">
    <property type="component" value="Chromosome"/>
</dbReference>
<feature type="region of interest" description="Disordered" evidence="1">
    <location>
        <begin position="1"/>
        <end position="32"/>
    </location>
</feature>
<evidence type="ECO:0000313" key="2">
    <source>
        <dbReference type="EMBL" id="ACU72956.1"/>
    </source>
</evidence>
<gene>
    <name evidence="2" type="ordered locus">Caci_4091</name>
</gene>
<keyword evidence="3" id="KW-1185">Reference proteome</keyword>
<dbReference type="STRING" id="479433.Caci_4091"/>
<dbReference type="RefSeq" id="WP_015792685.1">
    <property type="nucleotide sequence ID" value="NC_013131.1"/>
</dbReference>
<dbReference type="InParanoid" id="C7QGB1"/>
<proteinExistence type="predicted"/>
<accession>C7QGB1</accession>
<dbReference type="HOGENOM" id="CLU_2697838_0_0_11"/>
<dbReference type="KEGG" id="cai:Caci_4091"/>
<dbReference type="EMBL" id="CP001700">
    <property type="protein sequence ID" value="ACU72956.1"/>
    <property type="molecule type" value="Genomic_DNA"/>
</dbReference>
<organism evidence="2 3">
    <name type="scientific">Catenulispora acidiphila (strain DSM 44928 / JCM 14897 / NBRC 102108 / NRRL B-24433 / ID139908)</name>
    <dbReference type="NCBI Taxonomy" id="479433"/>
    <lineage>
        <taxon>Bacteria</taxon>
        <taxon>Bacillati</taxon>
        <taxon>Actinomycetota</taxon>
        <taxon>Actinomycetes</taxon>
        <taxon>Catenulisporales</taxon>
        <taxon>Catenulisporaceae</taxon>
        <taxon>Catenulispora</taxon>
    </lineage>
</organism>
<dbReference type="AlphaFoldDB" id="C7QGB1"/>
<evidence type="ECO:0000256" key="1">
    <source>
        <dbReference type="SAM" id="MobiDB-lite"/>
    </source>
</evidence>
<name>C7QGB1_CATAD</name>
<protein>
    <submittedName>
        <fullName evidence="2">Uncharacterized protein</fullName>
    </submittedName>
</protein>
<evidence type="ECO:0000313" key="3">
    <source>
        <dbReference type="Proteomes" id="UP000000851"/>
    </source>
</evidence>